<dbReference type="PANTHER" id="PTHR47955:SF15">
    <property type="entry name" value="CYTOCHROME P450 71A2-LIKE"/>
    <property type="match status" value="1"/>
</dbReference>
<dbReference type="GO" id="GO:0020037">
    <property type="term" value="F:heme binding"/>
    <property type="evidence" value="ECO:0007669"/>
    <property type="project" value="InterPro"/>
</dbReference>
<keyword evidence="6" id="KW-1185">Reference proteome</keyword>
<dbReference type="InterPro" id="IPR002401">
    <property type="entry name" value="Cyt_P450_E_grp-I"/>
</dbReference>
<dbReference type="SUPFAM" id="SSF48264">
    <property type="entry name" value="Cytochrome P450"/>
    <property type="match status" value="1"/>
</dbReference>
<dbReference type="InterPro" id="IPR036396">
    <property type="entry name" value="Cyt_P450_sf"/>
</dbReference>
<accession>A0AAV1QXD8</accession>
<dbReference type="GO" id="GO:0005506">
    <property type="term" value="F:iron ion binding"/>
    <property type="evidence" value="ECO:0007669"/>
    <property type="project" value="InterPro"/>
</dbReference>
<reference evidence="5 6" key="1">
    <citation type="submission" date="2024-01" db="EMBL/GenBank/DDBJ databases">
        <authorList>
            <person name="Waweru B."/>
        </authorList>
    </citation>
    <scope>NUCLEOTIDE SEQUENCE [LARGE SCALE GENOMIC DNA]</scope>
</reference>
<evidence type="ECO:0000256" key="4">
    <source>
        <dbReference type="SAM" id="Phobius"/>
    </source>
</evidence>
<keyword evidence="4" id="KW-0812">Transmembrane</keyword>
<organism evidence="5 6">
    <name type="scientific">Dovyalis caffra</name>
    <dbReference type="NCBI Taxonomy" id="77055"/>
    <lineage>
        <taxon>Eukaryota</taxon>
        <taxon>Viridiplantae</taxon>
        <taxon>Streptophyta</taxon>
        <taxon>Embryophyta</taxon>
        <taxon>Tracheophyta</taxon>
        <taxon>Spermatophyta</taxon>
        <taxon>Magnoliopsida</taxon>
        <taxon>eudicotyledons</taxon>
        <taxon>Gunneridae</taxon>
        <taxon>Pentapetalae</taxon>
        <taxon>rosids</taxon>
        <taxon>fabids</taxon>
        <taxon>Malpighiales</taxon>
        <taxon>Salicaceae</taxon>
        <taxon>Flacourtieae</taxon>
        <taxon>Dovyalis</taxon>
    </lineage>
</organism>
<evidence type="ECO:0000313" key="6">
    <source>
        <dbReference type="Proteomes" id="UP001314170"/>
    </source>
</evidence>
<dbReference type="InterPro" id="IPR001128">
    <property type="entry name" value="Cyt_P450"/>
</dbReference>
<dbReference type="EMBL" id="CAWUPB010000699">
    <property type="protein sequence ID" value="CAK7324789.1"/>
    <property type="molecule type" value="Genomic_DNA"/>
</dbReference>
<evidence type="ECO:0000313" key="5">
    <source>
        <dbReference type="EMBL" id="CAK7324789.1"/>
    </source>
</evidence>
<dbReference type="GO" id="GO:0016705">
    <property type="term" value="F:oxidoreductase activity, acting on paired donors, with incorporation or reduction of molecular oxygen"/>
    <property type="evidence" value="ECO:0007669"/>
    <property type="project" value="InterPro"/>
</dbReference>
<dbReference type="PANTHER" id="PTHR47955">
    <property type="entry name" value="CYTOCHROME P450 FAMILY 71 PROTEIN"/>
    <property type="match status" value="1"/>
</dbReference>
<comment type="similarity">
    <text evidence="1">Belongs to the cytochrome P450 family.</text>
</comment>
<gene>
    <name evidence="5" type="ORF">DCAF_LOCUS2455</name>
</gene>
<dbReference type="Pfam" id="PF00067">
    <property type="entry name" value="p450"/>
    <property type="match status" value="1"/>
</dbReference>
<sequence>MLELPEILLHPYSLIAFLLFIFVTKWFFITTGNKNLPPSPLKIPVVGNLLQISLGKKYTEGYRGRKFKKQLEEYGVVLGVFNVEDFIPWLDWINYLTGLNARVERVFKEFDSFLDEVVDESEAKRVEWTMTKLIKHPQVMKKARDEMRRITGSKHSITKDDLEKMLYLKVVIKESLRLRPPIPLLIPRESSMDVKVQGYGILAKPRVMVNAWKIGRDPSSWEELEEFRPERFLDSAIDFKGNDFQLIPFGVWKARSSRNNMCFSP</sequence>
<dbReference type="AlphaFoldDB" id="A0AAV1QXD8"/>
<protein>
    <recommendedName>
        <fullName evidence="7">Cytochrome P450</fullName>
    </recommendedName>
</protein>
<keyword evidence="4" id="KW-0472">Membrane</keyword>
<dbReference type="Proteomes" id="UP001314170">
    <property type="component" value="Unassembled WGS sequence"/>
</dbReference>
<proteinExistence type="inferred from homology"/>
<keyword evidence="3" id="KW-0408">Iron</keyword>
<evidence type="ECO:0008006" key="7">
    <source>
        <dbReference type="Google" id="ProtNLM"/>
    </source>
</evidence>
<evidence type="ECO:0000256" key="2">
    <source>
        <dbReference type="ARBA" id="ARBA00022723"/>
    </source>
</evidence>
<keyword evidence="4" id="KW-1133">Transmembrane helix</keyword>
<feature type="transmembrane region" description="Helical" evidence="4">
    <location>
        <begin position="12"/>
        <end position="29"/>
    </location>
</feature>
<evidence type="ECO:0000256" key="1">
    <source>
        <dbReference type="ARBA" id="ARBA00010617"/>
    </source>
</evidence>
<dbReference type="GO" id="GO:0004497">
    <property type="term" value="F:monooxygenase activity"/>
    <property type="evidence" value="ECO:0007669"/>
    <property type="project" value="InterPro"/>
</dbReference>
<dbReference type="Gene3D" id="1.10.630.10">
    <property type="entry name" value="Cytochrome P450"/>
    <property type="match status" value="1"/>
</dbReference>
<dbReference type="PRINTS" id="PR00463">
    <property type="entry name" value="EP450I"/>
</dbReference>
<keyword evidence="2" id="KW-0479">Metal-binding</keyword>
<comment type="caution">
    <text evidence="5">The sequence shown here is derived from an EMBL/GenBank/DDBJ whole genome shotgun (WGS) entry which is preliminary data.</text>
</comment>
<name>A0AAV1QXD8_9ROSI</name>
<evidence type="ECO:0000256" key="3">
    <source>
        <dbReference type="ARBA" id="ARBA00023004"/>
    </source>
</evidence>